<protein>
    <submittedName>
        <fullName evidence="2">(spotted green pufferfish) hypothetical protein</fullName>
    </submittedName>
</protein>
<feature type="signal peptide" evidence="1">
    <location>
        <begin position="1"/>
        <end position="29"/>
    </location>
</feature>
<reference evidence="2" key="1">
    <citation type="journal article" date="2004" name="Nature">
        <title>Genome duplication in the teleost fish Tetraodon nigroviridis reveals the early vertebrate proto-karyotype.</title>
        <authorList>
            <person name="Jaillon O."/>
            <person name="Aury J.-M."/>
            <person name="Brunet F."/>
            <person name="Petit J.-L."/>
            <person name="Stange-Thomann N."/>
            <person name="Mauceli E."/>
            <person name="Bouneau L."/>
            <person name="Fischer C."/>
            <person name="Ozouf-Costaz C."/>
            <person name="Bernot A."/>
            <person name="Nicaud S."/>
            <person name="Jaffe D."/>
            <person name="Fisher S."/>
            <person name="Lutfalla G."/>
            <person name="Dossat C."/>
            <person name="Segurens B."/>
            <person name="Dasilva C."/>
            <person name="Salanoubat M."/>
            <person name="Levy M."/>
            <person name="Boudet N."/>
            <person name="Castellano S."/>
            <person name="Anthouard V."/>
            <person name="Jubin C."/>
            <person name="Castelli V."/>
            <person name="Katinka M."/>
            <person name="Vacherie B."/>
            <person name="Biemont C."/>
            <person name="Skalli Z."/>
            <person name="Cattolico L."/>
            <person name="Poulain J."/>
            <person name="De Berardinis V."/>
            <person name="Cruaud C."/>
            <person name="Duprat S."/>
            <person name="Brottier P."/>
            <person name="Coutanceau J.-P."/>
            <person name="Gouzy J."/>
            <person name="Parra G."/>
            <person name="Lardier G."/>
            <person name="Chapple C."/>
            <person name="McKernan K.J."/>
            <person name="McEwan P."/>
            <person name="Bosak S."/>
            <person name="Kellis M."/>
            <person name="Volff J.-N."/>
            <person name="Guigo R."/>
            <person name="Zody M.C."/>
            <person name="Mesirov J."/>
            <person name="Lindblad-Toh K."/>
            <person name="Birren B."/>
            <person name="Nusbaum C."/>
            <person name="Kahn D."/>
            <person name="Robinson-Rechavi M."/>
            <person name="Laudet V."/>
            <person name="Schachter V."/>
            <person name="Quetier F."/>
            <person name="Saurin W."/>
            <person name="Scarpelli C."/>
            <person name="Wincker P."/>
            <person name="Lander E.S."/>
            <person name="Weissenbach J."/>
            <person name="Roest Crollius H."/>
        </authorList>
    </citation>
    <scope>NUCLEOTIDE SEQUENCE [LARGE SCALE GENOMIC DNA]</scope>
</reference>
<sequence length="107" mass="11683">MPSCMHPVTSCCKGVFVISLLVKAHLSRAFVPSCVAEVIVLQLAMHVPHTRQPVSVNQLNHLRPENNPMTDSPSGLPLSAQPAWKADSQGTGCTDCCRQEFTLAWAW</sequence>
<organism evidence="2">
    <name type="scientific">Tetraodon nigroviridis</name>
    <name type="common">Spotted green pufferfish</name>
    <name type="synonym">Chelonodon nigroviridis</name>
    <dbReference type="NCBI Taxonomy" id="99883"/>
    <lineage>
        <taxon>Eukaryota</taxon>
        <taxon>Metazoa</taxon>
        <taxon>Chordata</taxon>
        <taxon>Craniata</taxon>
        <taxon>Vertebrata</taxon>
        <taxon>Euteleostomi</taxon>
        <taxon>Actinopterygii</taxon>
        <taxon>Neopterygii</taxon>
        <taxon>Teleostei</taxon>
        <taxon>Neoteleostei</taxon>
        <taxon>Acanthomorphata</taxon>
        <taxon>Eupercaria</taxon>
        <taxon>Tetraodontiformes</taxon>
        <taxon>Tetradontoidea</taxon>
        <taxon>Tetraodontidae</taxon>
        <taxon>Tetraodon</taxon>
    </lineage>
</organism>
<dbReference type="EMBL" id="CAAE01014990">
    <property type="protein sequence ID" value="CAG07294.1"/>
    <property type="molecule type" value="Genomic_DNA"/>
</dbReference>
<proteinExistence type="predicted"/>
<evidence type="ECO:0000256" key="1">
    <source>
        <dbReference type="SAM" id="SignalP"/>
    </source>
</evidence>
<name>Q4RWD8_TETNG</name>
<evidence type="ECO:0000313" key="2">
    <source>
        <dbReference type="EMBL" id="CAG07294.1"/>
    </source>
</evidence>
<keyword evidence="1" id="KW-0732">Signal</keyword>
<reference evidence="2" key="2">
    <citation type="submission" date="2004-02" db="EMBL/GenBank/DDBJ databases">
        <authorList>
            <consortium name="Genoscope"/>
            <consortium name="Whitehead Institute Centre for Genome Research"/>
        </authorList>
    </citation>
    <scope>NUCLEOTIDE SEQUENCE</scope>
</reference>
<feature type="chain" id="PRO_5004243401" evidence="1">
    <location>
        <begin position="30"/>
        <end position="107"/>
    </location>
</feature>
<comment type="caution">
    <text evidence="2">The sequence shown here is derived from an EMBL/GenBank/DDBJ whole genome shotgun (WGS) entry which is preliminary data.</text>
</comment>
<dbReference type="KEGG" id="tng:GSTEN00027909G001"/>
<accession>Q4RWD8</accession>
<dbReference type="AlphaFoldDB" id="Q4RWD8"/>
<gene>
    <name evidence="2" type="ORF">GSTENG00027909001</name>
</gene>
<dbReference type="OrthoDB" id="10483456at2759"/>